<organism evidence="1 2">
    <name type="scientific">Rattus norvegicus</name>
    <name type="common">Rat</name>
    <dbReference type="NCBI Taxonomy" id="10116"/>
    <lineage>
        <taxon>Eukaryota</taxon>
        <taxon>Metazoa</taxon>
        <taxon>Chordata</taxon>
        <taxon>Craniata</taxon>
        <taxon>Vertebrata</taxon>
        <taxon>Euteleostomi</taxon>
        <taxon>Mammalia</taxon>
        <taxon>Eutheria</taxon>
        <taxon>Euarchontoglires</taxon>
        <taxon>Glires</taxon>
        <taxon>Rodentia</taxon>
        <taxon>Myomorpha</taxon>
        <taxon>Muroidea</taxon>
        <taxon>Muridae</taxon>
        <taxon>Murinae</taxon>
        <taxon>Rattus</taxon>
    </lineage>
</organism>
<reference evidence="1 2" key="1">
    <citation type="submission" date="2005-09" db="EMBL/GenBank/DDBJ databases">
        <authorList>
            <person name="Mural R.J."/>
            <person name="Li P.W."/>
            <person name="Adams M.D."/>
            <person name="Amanatides P.G."/>
            <person name="Baden-Tillson H."/>
            <person name="Barnstead M."/>
            <person name="Chin S.H."/>
            <person name="Dew I."/>
            <person name="Evans C.A."/>
            <person name="Ferriera S."/>
            <person name="Flanigan M."/>
            <person name="Fosler C."/>
            <person name="Glodek A."/>
            <person name="Gu Z."/>
            <person name="Holt R.A."/>
            <person name="Jennings D."/>
            <person name="Kraft C.L."/>
            <person name="Lu F."/>
            <person name="Nguyen T."/>
            <person name="Nusskern D.R."/>
            <person name="Pfannkoch C.M."/>
            <person name="Sitter C."/>
            <person name="Sutton G.G."/>
            <person name="Venter J.C."/>
            <person name="Wang Z."/>
            <person name="Woodage T."/>
            <person name="Zheng X.H."/>
            <person name="Zhong F."/>
        </authorList>
    </citation>
    <scope>NUCLEOTIDE SEQUENCE [LARGE SCALE GENOMIC DNA]</scope>
    <source>
        <strain>BN</strain>
        <strain evidence="2">Sprague-Dawley</strain>
    </source>
</reference>
<evidence type="ECO:0000313" key="2">
    <source>
        <dbReference type="Proteomes" id="UP000234681"/>
    </source>
</evidence>
<proteinExistence type="predicted"/>
<gene>
    <name evidence="1" type="primary">Lztr2</name>
    <name evidence="1" type="ORF">rCG_46058</name>
</gene>
<dbReference type="AlphaFoldDB" id="A6ID34"/>
<dbReference type="EMBL" id="CH473958">
    <property type="protein sequence ID" value="EDM09465.1"/>
    <property type="molecule type" value="Genomic_DNA"/>
</dbReference>
<dbReference type="Proteomes" id="UP000234681">
    <property type="component" value="Chromosome 13"/>
</dbReference>
<protein>
    <submittedName>
        <fullName evidence="1">Leucine zipper transcription regulator 2, isoform CRA_c</fullName>
    </submittedName>
</protein>
<evidence type="ECO:0000313" key="1">
    <source>
        <dbReference type="EMBL" id="EDM09465.1"/>
    </source>
</evidence>
<accession>A6ID34</accession>
<name>A6ID34_RAT</name>
<sequence>MQFLYVGWIWSCARTQINGPKWHRALAVRVPE</sequence>